<dbReference type="AlphaFoldDB" id="A0A0R3P061"/>
<accession>A0A6I8VIC9</accession>
<dbReference type="KEGG" id="dpo:26533930"/>
<dbReference type="STRING" id="46245.A0A0R3P061"/>
<dbReference type="Proteomes" id="UP000001819">
    <property type="component" value="Chromosome X"/>
</dbReference>
<dbReference type="PANTHER" id="PTHR21644">
    <property type="entry name" value="AT02555P-RELATED"/>
    <property type="match status" value="1"/>
</dbReference>
<dbReference type="ExpressionAtlas" id="A0A0R3P061">
    <property type="expression patterns" value="baseline"/>
</dbReference>
<organism evidence="1 2">
    <name type="scientific">Drosophila pseudoobscura pseudoobscura</name>
    <name type="common">Fruit fly</name>
    <dbReference type="NCBI Taxonomy" id="46245"/>
    <lineage>
        <taxon>Eukaryota</taxon>
        <taxon>Metazoa</taxon>
        <taxon>Ecdysozoa</taxon>
        <taxon>Arthropoda</taxon>
        <taxon>Hexapoda</taxon>
        <taxon>Insecta</taxon>
        <taxon>Pterygota</taxon>
        <taxon>Neoptera</taxon>
        <taxon>Endopterygota</taxon>
        <taxon>Diptera</taxon>
        <taxon>Brachycera</taxon>
        <taxon>Muscomorpha</taxon>
        <taxon>Ephydroidea</taxon>
        <taxon>Drosophilidae</taxon>
        <taxon>Drosophila</taxon>
        <taxon>Sophophora</taxon>
    </lineage>
</organism>
<dbReference type="RefSeq" id="XP_015041746.1">
    <property type="nucleotide sequence ID" value="XM_015186260.2"/>
</dbReference>
<proteinExistence type="predicted"/>
<dbReference type="GeneID" id="26533930"/>
<dbReference type="InParanoid" id="A0A0R3P061"/>
<reference evidence="2" key="1">
    <citation type="submission" date="2025-08" db="UniProtKB">
        <authorList>
            <consortium name="RefSeq"/>
        </authorList>
    </citation>
    <scope>IDENTIFICATION</scope>
    <source>
        <strain evidence="2">MV-25-SWS-2005</strain>
        <tissue evidence="2">Whole body</tissue>
    </source>
</reference>
<sequence>MPRVPYTWRQPDFPGDGSDLAWLQPTLLIICKNANLEQAIKPLLRTLKQPLAPRTVAAVCVHETMRSAFEDAVCQAMEMLYTKVQSHDYYARALRMIACLRAETVGILQFDDIRFKSKLAPGSPVIVCGFDQSFFSVAHPSTVVTLHTFRNAFELSQLVARERLIFASAAVWGGKMCDTFEATLQLPTISTVYINCHEVSLAPIEEYFAVRLPHVVMANHFHYEVLLHNNRVWAIVYPAEVNWQPSNDPQTEPPLEGGPGALKGNDSGLVKKTTS</sequence>
<protein>
    <submittedName>
        <fullName evidence="2">Uncharacterized protein</fullName>
    </submittedName>
</protein>
<name>A0A0R3P061_DROPS</name>
<evidence type="ECO:0000313" key="2">
    <source>
        <dbReference type="RefSeq" id="XP_015041746.1"/>
    </source>
</evidence>
<keyword evidence="1" id="KW-1185">Reference proteome</keyword>
<gene>
    <name evidence="2" type="primary">LOC26533930</name>
</gene>
<dbReference type="Bgee" id="FBgn0272917">
    <property type="expression patterns" value="Expressed in male reproductive system and 1 other cell type or tissue"/>
</dbReference>
<evidence type="ECO:0000313" key="1">
    <source>
        <dbReference type="Proteomes" id="UP000001819"/>
    </source>
</evidence>
<dbReference type="Pfam" id="PF07368">
    <property type="entry name" value="DUF1487"/>
    <property type="match status" value="1"/>
</dbReference>
<dbReference type="PANTHER" id="PTHR21644:SF0">
    <property type="entry name" value="AT02555P-RELATED"/>
    <property type="match status" value="1"/>
</dbReference>
<dbReference type="InterPro" id="IPR009961">
    <property type="entry name" value="DUF1487"/>
</dbReference>
<accession>A0A0R3P061</accession>